<name>A2NYC4_YEASX</name>
<dbReference type="EMBL" id="X92494">
    <property type="protein sequence ID" value="CAA63227.1"/>
    <property type="molecule type" value="Genomic_DNA"/>
</dbReference>
<evidence type="ECO:0000313" key="2">
    <source>
        <dbReference type="EMBL" id="CAA63227.1"/>
    </source>
</evidence>
<proteinExistence type="predicted"/>
<dbReference type="AlphaFoldDB" id="A2NYC4"/>
<evidence type="ECO:0000256" key="1">
    <source>
        <dbReference type="SAM" id="MobiDB-lite"/>
    </source>
</evidence>
<organism evidence="2">
    <name type="scientific">Saccharomyces cerevisiae</name>
    <name type="common">Baker's yeast</name>
    <dbReference type="NCBI Taxonomy" id="4932"/>
    <lineage>
        <taxon>Eukaryota</taxon>
        <taxon>Fungi</taxon>
        <taxon>Dikarya</taxon>
        <taxon>Ascomycota</taxon>
        <taxon>Saccharomycotina</taxon>
        <taxon>Saccharomycetes</taxon>
        <taxon>Saccharomycetales</taxon>
        <taxon>Saccharomycetaceae</taxon>
        <taxon>Saccharomyces</taxon>
    </lineage>
</organism>
<reference evidence="2" key="1">
    <citation type="submission" date="1995-10" db="EMBL/GenBank/DDBJ databases">
        <authorList>
            <person name="Hegemann J.H."/>
        </authorList>
    </citation>
    <scope>NUCLEOTIDE SEQUENCE</scope>
    <source>
        <strain evidence="2">S288C</strain>
    </source>
</reference>
<sequence>MFNNQLKALPLPAETSKKAKNPNTDVDRTEKYGTPPLVTLDKNLGAKLFLDRLYSTLEPMYTLELPAERMVISTTALNISGRTFVPEFSMLIIKGDEETNIPSLSNFGSLYGTKRPMKNSERM</sequence>
<reference evidence="2" key="2">
    <citation type="journal article" date="1996" name="Yeast">
        <title>The sequence of a 24152 bp segment from the left arm of chromosome XIV from Saccharomyces cerevisiae between the BNI1 and the POL2 genes;.</title>
        <authorList>
            <person name="Sen-Gupta M."/>
            <person name="Lyck R."/>
            <person name="Fleig U."/>
            <person name="Niedenthal R.N."/>
            <person name="Hegemann J.M."/>
        </authorList>
    </citation>
    <scope>NUCLEOTIDE SEQUENCE</scope>
    <source>
        <strain evidence="2">S288C</strain>
    </source>
</reference>
<feature type="region of interest" description="Disordered" evidence="1">
    <location>
        <begin position="1"/>
        <end position="34"/>
    </location>
</feature>
<protein>
    <submittedName>
        <fullName evidence="2">S.cerevisiae BNI1, N0647, APL1, N0665, N0670, LYP1, PIK1, N0800, N0809, N0810, N0815, N0820, POL2, and N0830 genes</fullName>
    </submittedName>
</protein>
<accession>A2NYC4</accession>